<name>A0A090MCC7_OSTTA</name>
<organism evidence="3 5">
    <name type="scientific">Ostreococcus tauri</name>
    <name type="common">Marine green alga</name>
    <dbReference type="NCBI Taxonomy" id="70448"/>
    <lineage>
        <taxon>Eukaryota</taxon>
        <taxon>Viridiplantae</taxon>
        <taxon>Chlorophyta</taxon>
        <taxon>Mamiellophyceae</taxon>
        <taxon>Mamiellales</taxon>
        <taxon>Bathycoccaceae</taxon>
        <taxon>Ostreococcus</taxon>
    </lineage>
</organism>
<sequence>MFHRVARAVTKATTRWTAARAVPSTTSVASGSASCRAVTSTRWSSNAGAETTSAAERATREARARASLDRAVTTAGSMNGGREGVRVVAGDGGMTVGSMLERLRAIEREMNAAAERDGGWFSLASVKRKRKKAMNKHKHRKRRRRDRHSNK</sequence>
<protein>
    <recommendedName>
        <fullName evidence="2">Ribosomal protein mS38 C-terminal domain-containing protein</fullName>
    </recommendedName>
</protein>
<dbReference type="PROSITE" id="PS51257">
    <property type="entry name" value="PROKAR_LIPOPROTEIN"/>
    <property type="match status" value="1"/>
</dbReference>
<evidence type="ECO:0000313" key="3">
    <source>
        <dbReference type="EMBL" id="CEF99764.1"/>
    </source>
</evidence>
<dbReference type="EMBL" id="CAID01000012">
    <property type="protein sequence ID" value="CEF99764.1"/>
    <property type="molecule type" value="Genomic_DNA"/>
</dbReference>
<evidence type="ECO:0000256" key="1">
    <source>
        <dbReference type="SAM" id="MobiDB-lite"/>
    </source>
</evidence>
<reference evidence="4" key="3">
    <citation type="submission" date="2017-04" db="EMBL/GenBank/DDBJ databases">
        <title>Population genomics of picophytoplankton unveils novel chromosome hypervariability.</title>
        <authorList>
            <consortium name="DOE Joint Genome Institute"/>
            <person name="Blanc-Mathieu R."/>
            <person name="Krasovec M."/>
            <person name="Hebrard M."/>
            <person name="Yau S."/>
            <person name="Desgranges E."/>
            <person name="Martin J."/>
            <person name="Schackwitz W."/>
            <person name="Kuo A."/>
            <person name="Salin G."/>
            <person name="Donnadieu C."/>
            <person name="Desdevises Y."/>
            <person name="Sanchez-Ferandin S."/>
            <person name="Moreau H."/>
            <person name="Rivals E."/>
            <person name="Grigoriev I.V."/>
            <person name="Grimsley N."/>
            <person name="Eyre-Walker A."/>
            <person name="Piganeau G."/>
        </authorList>
    </citation>
    <scope>NUCLEOTIDE SEQUENCE [LARGE SCALE GENOMIC DNA]</scope>
    <source>
        <strain evidence="4">RCC 1115</strain>
    </source>
</reference>
<dbReference type="Pfam" id="PF08213">
    <property type="entry name" value="COX24_C"/>
    <property type="match status" value="1"/>
</dbReference>
<dbReference type="Proteomes" id="UP000009170">
    <property type="component" value="Unassembled WGS sequence"/>
</dbReference>
<keyword evidence="5" id="KW-1185">Reference proteome</keyword>
<feature type="region of interest" description="Disordered" evidence="1">
    <location>
        <begin position="126"/>
        <end position="151"/>
    </location>
</feature>
<dbReference type="InParanoid" id="A0A090MCC7"/>
<evidence type="ECO:0000313" key="5">
    <source>
        <dbReference type="Proteomes" id="UP000009170"/>
    </source>
</evidence>
<accession>A0A454XJQ8</accession>
<feature type="region of interest" description="Disordered" evidence="1">
    <location>
        <begin position="46"/>
        <end position="90"/>
    </location>
</feature>
<dbReference type="EMBL" id="KZ155835">
    <property type="protein sequence ID" value="OUS43149.1"/>
    <property type="molecule type" value="Genomic_DNA"/>
</dbReference>
<reference evidence="3" key="2">
    <citation type="journal article" date="2014" name="BMC Genomics">
        <title>An improved genome of the model marine alga Ostreococcus tauri unfolds by assessing Illumina de novo assemblies.</title>
        <authorList>
            <person name="Blanc-Mathieu R."/>
            <person name="Verhelst B."/>
            <person name="Derelle E."/>
            <person name="Rombauts S."/>
            <person name="Bouget F.Y."/>
            <person name="Carre I."/>
            <person name="Chateau A."/>
            <person name="Eyre-Walker A."/>
            <person name="Grimsley N."/>
            <person name="Moreau H."/>
            <person name="Piegu B."/>
            <person name="Rivals E."/>
            <person name="Schackwitz W."/>
            <person name="Van de Peer Y."/>
            <person name="Piganeau G."/>
        </authorList>
    </citation>
    <scope>NUCLEOTIDE SEQUENCE</scope>
    <source>
        <strain evidence="3">RCC4221</strain>
    </source>
</reference>
<reference evidence="3 5" key="1">
    <citation type="journal article" date="2006" name="Proc. Natl. Acad. Sci. U.S.A.">
        <title>Genome analysis of the smallest free-living eukaryote Ostreococcus tauri unveils many unique features.</title>
        <authorList>
            <person name="Derelle E."/>
            <person name="Ferraz C."/>
            <person name="Rombauts S."/>
            <person name="Rouze P."/>
            <person name="Worden A.Z."/>
            <person name="Robbens S."/>
            <person name="Partensky F."/>
            <person name="Degroeve S."/>
            <person name="Echeynie S."/>
            <person name="Cooke R."/>
            <person name="Saeys Y."/>
            <person name="Wuyts J."/>
            <person name="Jabbari K."/>
            <person name="Bowler C."/>
            <person name="Panaud O."/>
            <person name="Piegu B."/>
            <person name="Ball S.G."/>
            <person name="Ral J.-P."/>
            <person name="Bouget F.-Y."/>
            <person name="Piganeau G."/>
            <person name="De Baets B."/>
            <person name="Picard A."/>
            <person name="Delseny M."/>
            <person name="Demaille J."/>
            <person name="Van de Peer Y."/>
            <person name="Moreau H."/>
        </authorList>
    </citation>
    <scope>NUCLEOTIDE SEQUENCE [LARGE SCALE GENOMIC DNA]</scope>
    <source>
        <strain evidence="3 5">OTTH0595</strain>
    </source>
</reference>
<dbReference type="AlphaFoldDB" id="A0A090MCC7"/>
<dbReference type="Proteomes" id="UP000195557">
    <property type="component" value="Unassembled WGS sequence"/>
</dbReference>
<dbReference type="SMART" id="SM01155">
    <property type="entry name" value="DUF1713"/>
    <property type="match status" value="1"/>
</dbReference>
<dbReference type="InterPro" id="IPR013177">
    <property type="entry name" value="Ribosomal_mS38_C"/>
</dbReference>
<proteinExistence type="predicted"/>
<evidence type="ECO:0000259" key="2">
    <source>
        <dbReference type="SMART" id="SM01155"/>
    </source>
</evidence>
<accession>A0A1Y5I0T3</accession>
<accession>A0A090MCC7</accession>
<feature type="compositionally biased region" description="Basic and acidic residues" evidence="1">
    <location>
        <begin position="57"/>
        <end position="68"/>
    </location>
</feature>
<feature type="domain" description="Ribosomal protein mS38 C-terminal" evidence="2">
    <location>
        <begin position="122"/>
        <end position="151"/>
    </location>
</feature>
<gene>
    <name evidence="4" type="ORF">BE221DRAFT_195181</name>
    <name evidence="3" type="ORF">OT_ostta12g00220</name>
</gene>
<evidence type="ECO:0000313" key="4">
    <source>
        <dbReference type="EMBL" id="OUS43149.1"/>
    </source>
</evidence>